<name>A0ABV9B392_9ACTN</name>
<keyword evidence="1 2" id="KW-0413">Isomerase</keyword>
<organism evidence="2 3">
    <name type="scientific">Streptomyces vulcanius</name>
    <dbReference type="NCBI Taxonomy" id="1441876"/>
    <lineage>
        <taxon>Bacteria</taxon>
        <taxon>Bacillati</taxon>
        <taxon>Actinomycetota</taxon>
        <taxon>Actinomycetes</taxon>
        <taxon>Kitasatosporales</taxon>
        <taxon>Streptomycetaceae</taxon>
        <taxon>Streptomyces</taxon>
    </lineage>
</organism>
<dbReference type="Gene3D" id="2.60.120.10">
    <property type="entry name" value="Jelly Rolls"/>
    <property type="match status" value="2"/>
</dbReference>
<keyword evidence="3" id="KW-1185">Reference proteome</keyword>
<dbReference type="RefSeq" id="WP_381183549.1">
    <property type="nucleotide sequence ID" value="NZ_JBHSFK010000040.1"/>
</dbReference>
<evidence type="ECO:0000256" key="1">
    <source>
        <dbReference type="ARBA" id="ARBA00023235"/>
    </source>
</evidence>
<dbReference type="PANTHER" id="PTHR39193:SF1">
    <property type="entry name" value="5-DEOXY-GLUCURONATE ISOMERASE"/>
    <property type="match status" value="1"/>
</dbReference>
<dbReference type="InterPro" id="IPR011051">
    <property type="entry name" value="RmlC_Cupin_sf"/>
</dbReference>
<dbReference type="PANTHER" id="PTHR39193">
    <property type="entry name" value="5-DEOXY-GLUCURONATE ISOMERASE"/>
    <property type="match status" value="1"/>
</dbReference>
<dbReference type="Proteomes" id="UP001595839">
    <property type="component" value="Unassembled WGS sequence"/>
</dbReference>
<comment type="caution">
    <text evidence="2">The sequence shown here is derived from an EMBL/GenBank/DDBJ whole genome shotgun (WGS) entry which is preliminary data.</text>
</comment>
<dbReference type="SUPFAM" id="SSF51182">
    <property type="entry name" value="RmlC-like cupins"/>
    <property type="match status" value="1"/>
</dbReference>
<evidence type="ECO:0000313" key="3">
    <source>
        <dbReference type="Proteomes" id="UP001595839"/>
    </source>
</evidence>
<dbReference type="Pfam" id="PF04962">
    <property type="entry name" value="KduI"/>
    <property type="match status" value="1"/>
</dbReference>
<evidence type="ECO:0000313" key="2">
    <source>
        <dbReference type="EMBL" id="MFC4506175.1"/>
    </source>
</evidence>
<accession>A0ABV9B392</accession>
<dbReference type="InterPro" id="IPR021120">
    <property type="entry name" value="KduI/IolB_isomerase"/>
</dbReference>
<dbReference type="GO" id="GO:0016853">
    <property type="term" value="F:isomerase activity"/>
    <property type="evidence" value="ECO:0007669"/>
    <property type="project" value="UniProtKB-KW"/>
</dbReference>
<protein>
    <submittedName>
        <fullName evidence="2">5-deoxy-glucuronate isomerase</fullName>
    </submittedName>
</protein>
<gene>
    <name evidence="2" type="ORF">ACFPIH_43180</name>
</gene>
<dbReference type="InterPro" id="IPR024203">
    <property type="entry name" value="Deoxy-glucuronate_isom_IolB"/>
</dbReference>
<sequence length="250" mass="26500">MTPSTVRTPNGLDLTHHRLAPGAPLALTARPGQESALILLCGQLTTTLPDGEHTIARTDPFTEPAAGWYLPPGSTADLTAGPDGADAVEAHAPVTAAPPEAIQPTAITAPGREVRGRGSFERHVTTLLTPPRTAGLLIGETLAFDGRWSTYPPHRHQHSNPPMETELQEAFAFRVRPDTGFGVLLAYDDSVRDANTTVLTDTSLAAVPGGYHTIAAAAGHDLYYLWAAHGDTDTHLALHTDPAHAWLLDS</sequence>
<dbReference type="InterPro" id="IPR014710">
    <property type="entry name" value="RmlC-like_jellyroll"/>
</dbReference>
<dbReference type="EMBL" id="JBHSFK010000040">
    <property type="protein sequence ID" value="MFC4506175.1"/>
    <property type="molecule type" value="Genomic_DNA"/>
</dbReference>
<proteinExistence type="predicted"/>
<reference evidence="3" key="1">
    <citation type="journal article" date="2019" name="Int. J. Syst. Evol. Microbiol.">
        <title>The Global Catalogue of Microorganisms (GCM) 10K type strain sequencing project: providing services to taxonomists for standard genome sequencing and annotation.</title>
        <authorList>
            <consortium name="The Broad Institute Genomics Platform"/>
            <consortium name="The Broad Institute Genome Sequencing Center for Infectious Disease"/>
            <person name="Wu L."/>
            <person name="Ma J."/>
        </authorList>
    </citation>
    <scope>NUCLEOTIDE SEQUENCE [LARGE SCALE GENOMIC DNA]</scope>
    <source>
        <strain evidence="3">CGMCC 4.7177</strain>
    </source>
</reference>